<dbReference type="PANTHER" id="PTHR33877">
    <property type="entry name" value="SLL1193 PROTEIN"/>
    <property type="match status" value="1"/>
</dbReference>
<dbReference type="Gene3D" id="1.10.30.50">
    <property type="match status" value="1"/>
</dbReference>
<dbReference type="InterPro" id="IPR002711">
    <property type="entry name" value="HNH"/>
</dbReference>
<dbReference type="CDD" id="cd00085">
    <property type="entry name" value="HNHc"/>
    <property type="match status" value="1"/>
</dbReference>
<keyword evidence="3" id="KW-0255">Endonuclease</keyword>
<dbReference type="AlphaFoldDB" id="A0A426TQN9"/>
<protein>
    <submittedName>
        <fullName evidence="3">HNH endonuclease</fullName>
    </submittedName>
</protein>
<evidence type="ECO:0000259" key="2">
    <source>
        <dbReference type="SMART" id="SM00507"/>
    </source>
</evidence>
<dbReference type="SMART" id="SM00507">
    <property type="entry name" value="HNHc"/>
    <property type="match status" value="1"/>
</dbReference>
<dbReference type="PANTHER" id="PTHR33877:SF2">
    <property type="entry name" value="OS07G0170200 PROTEIN"/>
    <property type="match status" value="1"/>
</dbReference>
<name>A0A426TQN9_9CHLR</name>
<dbReference type="EMBL" id="RSAS01000933">
    <property type="protein sequence ID" value="RRR65597.1"/>
    <property type="molecule type" value="Genomic_DNA"/>
</dbReference>
<dbReference type="GO" id="GO:0004519">
    <property type="term" value="F:endonuclease activity"/>
    <property type="evidence" value="ECO:0007669"/>
    <property type="project" value="UniProtKB-KW"/>
</dbReference>
<accession>A0A426TQN9</accession>
<feature type="region of interest" description="Disordered" evidence="1">
    <location>
        <begin position="1"/>
        <end position="22"/>
    </location>
</feature>
<dbReference type="GO" id="GO:0003676">
    <property type="term" value="F:nucleic acid binding"/>
    <property type="evidence" value="ECO:0007669"/>
    <property type="project" value="InterPro"/>
</dbReference>
<evidence type="ECO:0000313" key="4">
    <source>
        <dbReference type="Proteomes" id="UP000280307"/>
    </source>
</evidence>
<comment type="caution">
    <text evidence="3">The sequence shown here is derived from an EMBL/GenBank/DDBJ whole genome shotgun (WGS) entry which is preliminary data.</text>
</comment>
<proteinExistence type="predicted"/>
<feature type="domain" description="HNH nuclease" evidence="2">
    <location>
        <begin position="48"/>
        <end position="101"/>
    </location>
</feature>
<dbReference type="Proteomes" id="UP000280307">
    <property type="component" value="Unassembled WGS sequence"/>
</dbReference>
<organism evidence="3 4">
    <name type="scientific">Candidatus Viridilinea halotolerans</name>
    <dbReference type="NCBI Taxonomy" id="2491704"/>
    <lineage>
        <taxon>Bacteria</taxon>
        <taxon>Bacillati</taxon>
        <taxon>Chloroflexota</taxon>
        <taxon>Chloroflexia</taxon>
        <taxon>Chloroflexales</taxon>
        <taxon>Chloroflexineae</taxon>
        <taxon>Oscillochloridaceae</taxon>
        <taxon>Candidatus Viridilinea</taxon>
    </lineage>
</organism>
<reference evidence="3 4" key="1">
    <citation type="submission" date="2018-12" db="EMBL/GenBank/DDBJ databases">
        <title>Genome Sequence of Candidatus Viridilinea halotolerans isolated from saline sulfide-rich spring.</title>
        <authorList>
            <person name="Grouzdev D.S."/>
            <person name="Burganskaya E.I."/>
            <person name="Krutkina M.S."/>
            <person name="Sukhacheva M.V."/>
            <person name="Gorlenko V.M."/>
        </authorList>
    </citation>
    <scope>NUCLEOTIDE SEQUENCE [LARGE SCALE GENOMIC DNA]</scope>
    <source>
        <strain evidence="3">Chok-6</strain>
    </source>
</reference>
<evidence type="ECO:0000313" key="3">
    <source>
        <dbReference type="EMBL" id="RRR65597.1"/>
    </source>
</evidence>
<keyword evidence="3" id="KW-0540">Nuclease</keyword>
<dbReference type="InterPro" id="IPR003615">
    <property type="entry name" value="HNH_nuc"/>
</dbReference>
<evidence type="ECO:0000256" key="1">
    <source>
        <dbReference type="SAM" id="MobiDB-lite"/>
    </source>
</evidence>
<dbReference type="GO" id="GO:0008270">
    <property type="term" value="F:zinc ion binding"/>
    <property type="evidence" value="ECO:0007669"/>
    <property type="project" value="InterPro"/>
</dbReference>
<gene>
    <name evidence="3" type="ORF">EI684_22660</name>
</gene>
<sequence>MKKFKHDNPSYHREQNRRWSRANPEKIRLRSLARRARHLGNGGTFTLQEWVEIKRYYKFTCLRCRLQEPEIKLTVDHIVPASKGGRHSIENIQPLCRSCNSIKQAQTIDYRPLWEEEKMK</sequence>
<dbReference type="InterPro" id="IPR052892">
    <property type="entry name" value="NA-targeting_endonuclease"/>
</dbReference>
<dbReference type="Pfam" id="PF01844">
    <property type="entry name" value="HNH"/>
    <property type="match status" value="1"/>
</dbReference>
<keyword evidence="3" id="KW-0378">Hydrolase</keyword>